<dbReference type="PANTHER" id="PTHR12241">
    <property type="entry name" value="TUBULIN POLYGLUTAMYLASE"/>
    <property type="match status" value="1"/>
</dbReference>
<feature type="compositionally biased region" description="Polar residues" evidence="6">
    <location>
        <begin position="597"/>
        <end position="606"/>
    </location>
</feature>
<comment type="caution">
    <text evidence="8">The sequence shown here is derived from an EMBL/GenBank/DDBJ whole genome shotgun (WGS) entry which is preliminary data.</text>
</comment>
<feature type="region of interest" description="Disordered" evidence="6">
    <location>
        <begin position="117"/>
        <end position="199"/>
    </location>
</feature>
<protein>
    <recommendedName>
        <fullName evidence="4">Tubulin--tyrosine ligase-like protein 5</fullName>
    </recommendedName>
</protein>
<dbReference type="Pfam" id="PF03133">
    <property type="entry name" value="TTL"/>
    <property type="match status" value="2"/>
</dbReference>
<keyword evidence="7" id="KW-0812">Transmembrane</keyword>
<gene>
    <name evidence="8" type="ORF">CYMTET_24966</name>
</gene>
<feature type="transmembrane region" description="Helical" evidence="7">
    <location>
        <begin position="95"/>
        <end position="114"/>
    </location>
</feature>
<comment type="catalytic activity">
    <reaction evidence="5">
        <text>L-glutamyl-[protein] + L-glutamate + ATP = gamma-L-glutamyl-L-glutamyl-[protein] + ADP + phosphate + H(+)</text>
        <dbReference type="Rhea" id="RHEA:60144"/>
        <dbReference type="Rhea" id="RHEA-COMP:10208"/>
        <dbReference type="Rhea" id="RHEA-COMP:15517"/>
        <dbReference type="ChEBI" id="CHEBI:15378"/>
        <dbReference type="ChEBI" id="CHEBI:29973"/>
        <dbReference type="ChEBI" id="CHEBI:29985"/>
        <dbReference type="ChEBI" id="CHEBI:30616"/>
        <dbReference type="ChEBI" id="CHEBI:43474"/>
        <dbReference type="ChEBI" id="CHEBI:143622"/>
        <dbReference type="ChEBI" id="CHEBI:456216"/>
    </reaction>
    <physiologicalReaction direction="left-to-right" evidence="5">
        <dbReference type="Rhea" id="RHEA:60145"/>
    </physiologicalReaction>
</comment>
<dbReference type="InterPro" id="IPR004344">
    <property type="entry name" value="TTL/TTLL_fam"/>
</dbReference>
<evidence type="ECO:0000256" key="4">
    <source>
        <dbReference type="ARBA" id="ARBA00041448"/>
    </source>
</evidence>
<sequence>MTMSDEITAIDGSRPDNKAYITLDETVQDLESFKALCAPALGFVPELVVDRKGIRITDARQLWRRSECVLLRKTDAHLRPGTSPRALPHIWSHGALFGVALVGLLMAVLVAMGTTSSSHQRAVSGPSENILPPTTCGEGRTPYAPHPMPSSPSKTLEGEKGIVEDETSMPPAAAPPGKREGGERFNPALSTPSSRDLPATDAAVSAVLEQATPHTLPPGGADAAPPTNMRAHEVEPSETSAGAAPIKVLPGEEPKEWGGMGGKAEASMETAPGGQGNRSNSTSSMGSVTVGEAAASRSMVKNKGSSAPEIEETHRGSAQKPHREKGQDSTQVSRAGRVRVLVEHRRHEWPSDSLFSWAVLGTAMRRLGLRETRPEDLQWDLLFCMTEECSGVPSSVWRWPAGFTTLRQGQWTNHVPGISELSGRDRLYRNLRVMAERHGPHFQVMPETYLLPEEAPALQAAASLVRAPTTRHAPANEGASNLWLLKNLTVADGQQVMFGQDKVMVQGNTQAPWPEQVKEPFLAQRYVSDPYLLHGRKFTIRLYLLITSVHPLRLYVHEEGLVHLAVEKYSTANSALGDPYVHLTNEALAARHDEVQPPSSARQGGKTNKARATGVGGAGRKAAAEARQHKCVLTLRELRSMLLKAGRPVESLWRELESTAVKALLSAEDRLVMHSKRLLQAGGRAFELLGMDVVIDKQMRPWLLDLTDAVPSLQAETNVKYAMKERVVTDMLRLVGAAPTEAPSEVSVKDAVDQKVTEMVRRWGDLDEGHLEVVHEVEEEFQRRSGFGLIFPSIRQTAGAPGEDWLRYFADPQPLNILLQRWGLVTAEIQEAGGHRDNEVGI</sequence>
<feature type="compositionally biased region" description="Polar residues" evidence="6">
    <location>
        <begin position="277"/>
        <end position="287"/>
    </location>
</feature>
<evidence type="ECO:0000313" key="8">
    <source>
        <dbReference type="EMBL" id="KAK3266409.1"/>
    </source>
</evidence>
<keyword evidence="1" id="KW-0436">Ligase</keyword>
<name>A0AAE0FV08_9CHLO</name>
<feature type="region of interest" description="Disordered" evidence="6">
    <location>
        <begin position="592"/>
        <end position="620"/>
    </location>
</feature>
<keyword evidence="2" id="KW-0547">Nucleotide-binding</keyword>
<organism evidence="8 9">
    <name type="scientific">Cymbomonas tetramitiformis</name>
    <dbReference type="NCBI Taxonomy" id="36881"/>
    <lineage>
        <taxon>Eukaryota</taxon>
        <taxon>Viridiplantae</taxon>
        <taxon>Chlorophyta</taxon>
        <taxon>Pyramimonadophyceae</taxon>
        <taxon>Pyramimonadales</taxon>
        <taxon>Pyramimonadaceae</taxon>
        <taxon>Cymbomonas</taxon>
    </lineage>
</organism>
<dbReference type="EMBL" id="LGRX02013120">
    <property type="protein sequence ID" value="KAK3266409.1"/>
    <property type="molecule type" value="Genomic_DNA"/>
</dbReference>
<dbReference type="PROSITE" id="PS51221">
    <property type="entry name" value="TTL"/>
    <property type="match status" value="1"/>
</dbReference>
<dbReference type="GO" id="GO:0036064">
    <property type="term" value="C:ciliary basal body"/>
    <property type="evidence" value="ECO:0007669"/>
    <property type="project" value="TreeGrafter"/>
</dbReference>
<dbReference type="Proteomes" id="UP001190700">
    <property type="component" value="Unassembled WGS sequence"/>
</dbReference>
<accession>A0AAE0FV08</accession>
<keyword evidence="9" id="KW-1185">Reference proteome</keyword>
<evidence type="ECO:0000256" key="5">
    <source>
        <dbReference type="ARBA" id="ARBA00049274"/>
    </source>
</evidence>
<proteinExistence type="predicted"/>
<evidence type="ECO:0000313" key="9">
    <source>
        <dbReference type="Proteomes" id="UP001190700"/>
    </source>
</evidence>
<evidence type="ECO:0000256" key="3">
    <source>
        <dbReference type="ARBA" id="ARBA00022840"/>
    </source>
</evidence>
<evidence type="ECO:0000256" key="2">
    <source>
        <dbReference type="ARBA" id="ARBA00022741"/>
    </source>
</evidence>
<evidence type="ECO:0000256" key="1">
    <source>
        <dbReference type="ARBA" id="ARBA00022598"/>
    </source>
</evidence>
<dbReference type="GO" id="GO:0005524">
    <property type="term" value="F:ATP binding"/>
    <property type="evidence" value="ECO:0007669"/>
    <property type="project" value="UniProtKB-KW"/>
</dbReference>
<dbReference type="PANTHER" id="PTHR12241:SF145">
    <property type="entry name" value="TUBULIN POLYGLUTAMYLASE TTLL5"/>
    <property type="match status" value="1"/>
</dbReference>
<dbReference type="AlphaFoldDB" id="A0AAE0FV08"/>
<evidence type="ECO:0000256" key="7">
    <source>
        <dbReference type="SAM" id="Phobius"/>
    </source>
</evidence>
<keyword evidence="7" id="KW-1133">Transmembrane helix</keyword>
<evidence type="ECO:0000256" key="6">
    <source>
        <dbReference type="SAM" id="MobiDB-lite"/>
    </source>
</evidence>
<feature type="region of interest" description="Disordered" evidence="6">
    <location>
        <begin position="212"/>
        <end position="335"/>
    </location>
</feature>
<dbReference type="GO" id="GO:0000226">
    <property type="term" value="P:microtubule cytoskeleton organization"/>
    <property type="evidence" value="ECO:0007669"/>
    <property type="project" value="TreeGrafter"/>
</dbReference>
<reference evidence="8 9" key="1">
    <citation type="journal article" date="2015" name="Genome Biol. Evol.">
        <title>Comparative Genomics of a Bacterivorous Green Alga Reveals Evolutionary Causalities and Consequences of Phago-Mixotrophic Mode of Nutrition.</title>
        <authorList>
            <person name="Burns J.A."/>
            <person name="Paasch A."/>
            <person name="Narechania A."/>
            <person name="Kim E."/>
        </authorList>
    </citation>
    <scope>NUCLEOTIDE SEQUENCE [LARGE SCALE GENOMIC DNA]</scope>
    <source>
        <strain evidence="8 9">PLY_AMNH</strain>
    </source>
</reference>
<keyword evidence="7" id="KW-0472">Membrane</keyword>
<dbReference type="GO" id="GO:0070740">
    <property type="term" value="F:tubulin-glutamic acid ligase activity"/>
    <property type="evidence" value="ECO:0007669"/>
    <property type="project" value="TreeGrafter"/>
</dbReference>
<dbReference type="Gene3D" id="3.30.470.20">
    <property type="entry name" value="ATP-grasp fold, B domain"/>
    <property type="match status" value="1"/>
</dbReference>
<dbReference type="GO" id="GO:0015631">
    <property type="term" value="F:tubulin binding"/>
    <property type="evidence" value="ECO:0007669"/>
    <property type="project" value="TreeGrafter"/>
</dbReference>
<keyword evidence="3" id="KW-0067">ATP-binding</keyword>